<dbReference type="GO" id="GO:0003774">
    <property type="term" value="F:cytoskeletal motor activity"/>
    <property type="evidence" value="ECO:0007669"/>
    <property type="project" value="InterPro"/>
</dbReference>
<dbReference type="InterPro" id="IPR036961">
    <property type="entry name" value="Kinesin_motor_dom_sf"/>
</dbReference>
<feature type="region of interest" description="Actin-binding" evidence="3">
    <location>
        <begin position="104"/>
        <end position="126"/>
    </location>
</feature>
<dbReference type="PROSITE" id="PS51016">
    <property type="entry name" value="MYTH4"/>
    <property type="match status" value="1"/>
</dbReference>
<dbReference type="GO" id="GO:0005524">
    <property type="term" value="F:ATP binding"/>
    <property type="evidence" value="ECO:0007669"/>
    <property type="project" value="InterPro"/>
</dbReference>
<comment type="caution">
    <text evidence="3">Lacks conserved residue(s) required for the propagation of feature annotation.</text>
</comment>
<dbReference type="EMBL" id="HBEM01024719">
    <property type="protein sequence ID" value="CAD8457842.1"/>
    <property type="molecule type" value="Transcribed_RNA"/>
</dbReference>
<dbReference type="PANTHER" id="PTHR22692:SF26">
    <property type="entry name" value="SH3 DOMAIN-CONTAINING PROTEIN"/>
    <property type="match status" value="1"/>
</dbReference>
<dbReference type="PROSITE" id="PS50096">
    <property type="entry name" value="IQ"/>
    <property type="match status" value="1"/>
</dbReference>
<gene>
    <name evidence="8" type="ORF">LAMO00422_LOCUS16793</name>
</gene>
<reference evidence="8" key="1">
    <citation type="submission" date="2021-01" db="EMBL/GenBank/DDBJ databases">
        <authorList>
            <person name="Corre E."/>
            <person name="Pelletier E."/>
            <person name="Niang G."/>
            <person name="Scheremetjew M."/>
            <person name="Finn R."/>
            <person name="Kale V."/>
            <person name="Holt S."/>
            <person name="Cochrane G."/>
            <person name="Meng A."/>
            <person name="Brown T."/>
            <person name="Cohen L."/>
        </authorList>
    </citation>
    <scope>NUCLEOTIDE SEQUENCE</scope>
    <source>
        <strain evidence="8">CCMP2058</strain>
    </source>
</reference>
<dbReference type="AlphaFoldDB" id="A0A7S0DKS6"/>
<dbReference type="Gene3D" id="1.20.5.4820">
    <property type="match status" value="1"/>
</dbReference>
<evidence type="ECO:0008006" key="9">
    <source>
        <dbReference type="Google" id="ProtNLM"/>
    </source>
</evidence>
<dbReference type="InterPro" id="IPR027417">
    <property type="entry name" value="P-loop_NTPase"/>
</dbReference>
<dbReference type="Gene3D" id="2.20.70.10">
    <property type="match status" value="1"/>
</dbReference>
<dbReference type="InterPro" id="IPR001609">
    <property type="entry name" value="Myosin_head_motor_dom-like"/>
</dbReference>
<evidence type="ECO:0000259" key="7">
    <source>
        <dbReference type="PROSITE" id="PS51456"/>
    </source>
</evidence>
<evidence type="ECO:0000256" key="4">
    <source>
        <dbReference type="SAM" id="MobiDB-lite"/>
    </source>
</evidence>
<dbReference type="Gene3D" id="1.25.40.530">
    <property type="entry name" value="MyTH4 domain"/>
    <property type="match status" value="1"/>
</dbReference>
<name>A0A7S0DKS6_9EUKA</name>
<dbReference type="PROSITE" id="PS01159">
    <property type="entry name" value="WW_DOMAIN_1"/>
    <property type="match status" value="1"/>
</dbReference>
<dbReference type="InterPro" id="IPR001202">
    <property type="entry name" value="WW_dom"/>
</dbReference>
<keyword evidence="3" id="KW-0009">Actin-binding</keyword>
<comment type="similarity">
    <text evidence="3">Belongs to the TRAFAC class myosin-kinesin ATPase superfamily. Myosin family.</text>
</comment>
<dbReference type="CDD" id="cd00201">
    <property type="entry name" value="WW"/>
    <property type="match status" value="1"/>
</dbReference>
<feature type="domain" description="Myosin motor" evidence="7">
    <location>
        <begin position="1"/>
        <end position="224"/>
    </location>
</feature>
<organism evidence="8">
    <name type="scientific">Amorphochlora amoebiformis</name>
    <dbReference type="NCBI Taxonomy" id="1561963"/>
    <lineage>
        <taxon>Eukaryota</taxon>
        <taxon>Sar</taxon>
        <taxon>Rhizaria</taxon>
        <taxon>Cercozoa</taxon>
        <taxon>Chlorarachniophyceae</taxon>
        <taxon>Amorphochlora</taxon>
    </lineage>
</organism>
<evidence type="ECO:0000259" key="6">
    <source>
        <dbReference type="PROSITE" id="PS51016"/>
    </source>
</evidence>
<dbReference type="SMART" id="SM00139">
    <property type="entry name" value="MyTH4"/>
    <property type="match status" value="1"/>
</dbReference>
<dbReference type="InterPro" id="IPR038185">
    <property type="entry name" value="MyTH4_dom_sf"/>
</dbReference>
<dbReference type="Pfam" id="PF00397">
    <property type="entry name" value="WW"/>
    <property type="match status" value="1"/>
</dbReference>
<keyword evidence="2" id="KW-0505">Motor protein</keyword>
<feature type="compositionally biased region" description="Pro residues" evidence="4">
    <location>
        <begin position="934"/>
        <end position="945"/>
    </location>
</feature>
<dbReference type="Gene3D" id="1.20.58.530">
    <property type="match status" value="1"/>
</dbReference>
<dbReference type="Pfam" id="PF00063">
    <property type="entry name" value="Myosin_head"/>
    <property type="match status" value="1"/>
</dbReference>
<dbReference type="PROSITE" id="PS50020">
    <property type="entry name" value="WW_DOMAIN_2"/>
    <property type="match status" value="1"/>
</dbReference>
<feature type="region of interest" description="Disordered" evidence="4">
    <location>
        <begin position="898"/>
        <end position="957"/>
    </location>
</feature>
<evidence type="ECO:0000256" key="3">
    <source>
        <dbReference type="PROSITE-ProRule" id="PRU00782"/>
    </source>
</evidence>
<evidence type="ECO:0000259" key="5">
    <source>
        <dbReference type="PROSITE" id="PS50020"/>
    </source>
</evidence>
<proteinExistence type="inferred from homology"/>
<dbReference type="PANTHER" id="PTHR22692">
    <property type="entry name" value="MYOSIN VII, XV"/>
    <property type="match status" value="1"/>
</dbReference>
<dbReference type="GO" id="GO:0003779">
    <property type="term" value="F:actin binding"/>
    <property type="evidence" value="ECO:0007669"/>
    <property type="project" value="UniProtKB-KW"/>
</dbReference>
<dbReference type="SUPFAM" id="SSF51045">
    <property type="entry name" value="WW domain"/>
    <property type="match status" value="1"/>
</dbReference>
<feature type="domain" description="MyTH4" evidence="6">
    <location>
        <begin position="726"/>
        <end position="868"/>
    </location>
</feature>
<protein>
    <recommendedName>
        <fullName evidence="9">Myosin motor domain-containing protein</fullName>
    </recommendedName>
</protein>
<dbReference type="GO" id="GO:0016459">
    <property type="term" value="C:myosin complex"/>
    <property type="evidence" value="ECO:0007669"/>
    <property type="project" value="UniProtKB-KW"/>
</dbReference>
<dbReference type="SMART" id="SM00242">
    <property type="entry name" value="MYSc"/>
    <property type="match status" value="1"/>
</dbReference>
<keyword evidence="1 3" id="KW-0518">Myosin</keyword>
<accession>A0A7S0DKS6</accession>
<dbReference type="PROSITE" id="PS51456">
    <property type="entry name" value="MYOSIN_MOTOR"/>
    <property type="match status" value="1"/>
</dbReference>
<feature type="domain" description="WW" evidence="5">
    <location>
        <begin position="946"/>
        <end position="978"/>
    </location>
</feature>
<feature type="compositionally biased region" description="Acidic residues" evidence="4">
    <location>
        <begin position="919"/>
        <end position="933"/>
    </location>
</feature>
<evidence type="ECO:0000256" key="1">
    <source>
        <dbReference type="ARBA" id="ARBA00023123"/>
    </source>
</evidence>
<dbReference type="InterPro" id="IPR036020">
    <property type="entry name" value="WW_dom_sf"/>
</dbReference>
<evidence type="ECO:0000256" key="2">
    <source>
        <dbReference type="ARBA" id="ARBA00023175"/>
    </source>
</evidence>
<dbReference type="InterPro" id="IPR051567">
    <property type="entry name" value="Unconventional_Myosin_ATPase"/>
</dbReference>
<dbReference type="Gene3D" id="3.40.850.10">
    <property type="entry name" value="Kinesin motor domain"/>
    <property type="match status" value="1"/>
</dbReference>
<sequence length="980" mass="112466">MIDEEIRVPKGSDDTFMKKLEKKHSKTPEFKRVLKRPTNFIVVHYAGDVEYKSANFLQKSKDRMTDDLYNLITHTKKDFLKNLFSGDLSGASNKTLGSKFKSQLNDLMRTLHSTEPHYIRCIKPNPNKAPLEFVGQMVMLQLQYSGVFEAVEIRKKGFPFRKTHGDFFKHYRCIKSLKFNWPRDVKKCNEILTKELGMEGKLKTGRTMILYRAKEHKQMSLKRNLAVEKTVIFLQAIYRGYTARKLKNQLLKLRPILRAALKGRDLVKIGAALAKCDGVGFPIVEISKLKRLKYVIEEEKRVLDNLKRLLTKDPEDVFDELETQIASAEDIKFSNKLVQEGKKRLEEIKVRRKTRAWLDEGVNEHLREKLEWAIKSFKSLNMTKSADKARFKAAEKELERIGKEEKLVKELKSAVATGGYLSANSQIDYRPCESSVSKADSFGMLTKEGIAMLARATYFRDLRISMYSAVGTKDKAAWNQVESVISSNSDYNNEDEVQVAISELAKQRSESDVDEKLQEAYKIYDQETLAYQLEQAKTFNMFGNSLYPIVEQAQEMLNRIVEARRKMVEAFDAVDQTLLEVAVADAESFGYETKQVGEARSLRDNVGQINLEAAQARELLDEPYMRDVVTRAEAVALQTEDVKYVSGMLLLSEEKLCQEQLRAATKIKDKGRKNLVTIKLKTMVIQRAPALFAIKNFSRLRNPSGWAALKLLTMDRKKLAMGMMRHSKNQIHASLTEMDKPHDKEARTLFKTIQGFMGDRRYDFPELLAGEILKKCLEPHNRPLRDEIYMQLIKQLTQNPNQESLLKGWQLMRICLECFAPLESENQVTYWLEKNAKPPNLYIDIMHRTIFQGARRNALSQEEIKQVMDGKLLGDNSAFKTPRPFQKPSYDPPTWNEVMASGEGGPTPPAADAKAVYEEQYEEQQYDSAEESEPPMPPHKPPPPAHNESADWGTAEHEGQTYYYNKVTGETTWDKPACLQ</sequence>
<dbReference type="SUPFAM" id="SSF52540">
    <property type="entry name" value="P-loop containing nucleoside triphosphate hydrolases"/>
    <property type="match status" value="1"/>
</dbReference>
<dbReference type="Pfam" id="PF00784">
    <property type="entry name" value="MyTH4"/>
    <property type="match status" value="1"/>
</dbReference>
<dbReference type="InterPro" id="IPR000857">
    <property type="entry name" value="MyTH4_dom"/>
</dbReference>
<evidence type="ECO:0000313" key="8">
    <source>
        <dbReference type="EMBL" id="CAD8457842.1"/>
    </source>
</evidence>